<gene>
    <name evidence="2" type="ORF">SNE40_011702</name>
</gene>
<keyword evidence="1" id="KW-0732">Signal</keyword>
<dbReference type="PANTHER" id="PTHR33361:SF2">
    <property type="entry name" value="DUF885 DOMAIN-CONTAINING PROTEIN"/>
    <property type="match status" value="1"/>
</dbReference>
<dbReference type="InterPro" id="IPR010281">
    <property type="entry name" value="DUF885"/>
</dbReference>
<reference evidence="2 3" key="1">
    <citation type="submission" date="2024-01" db="EMBL/GenBank/DDBJ databases">
        <title>The genome of the rayed Mediterranean limpet Patella caerulea (Linnaeus, 1758).</title>
        <authorList>
            <person name="Anh-Thu Weber A."/>
            <person name="Halstead-Nussloch G."/>
        </authorList>
    </citation>
    <scope>NUCLEOTIDE SEQUENCE [LARGE SCALE GENOMIC DNA]</scope>
    <source>
        <strain evidence="2">AATW-2023a</strain>
        <tissue evidence="2">Whole specimen</tissue>
    </source>
</reference>
<name>A0AAN8JP49_PATCE</name>
<sequence>MILISRICEMWTVLLTTACIIVKVSGDTELDLKKLQQDFYEWRLKDSPEYSSEIGQVKYNDIVTDFSVEQLDKRKKIVEDYIMKLNKIDRIRLSKDQQYSYDVFLDTMQTFVNNYKWRHYGALNPITALEGFQTDPAFFLKVTPFDTKGDFENYIARLIAYPKQIDQIIKRFSMAIHVSATYHNVTIAHVPGQLAKLIVSDPTQSVYFTPFNDTIKKLAVPQAEIDDMVKRGKEATANFIKSIKLLKSFIETIYMPNTRKSYGVDGWKDGQEYYKACLKWHLSTDMSPAEVHQKGLDEVKRIREEITKVMREKEGFHGTLSQFYQIIKARPSLHMSTGGDLLQEYKNIIFKRIYPALPKMFKNIPDLKVVVEEEPYDGPGGQYLIGTEDGSRPGVFQVNLLKPSKSPTFNMMALSLHETVPGHHLQGSYALKAGLPGFQKNIEYERYFAIPYHFPFYTAYTEGWGLYAESLGEDLGLYKNYMELIGRYGFEIFRGCRLVVDTGLHYFKWSREQAVQYMIDNTPLPRAEIETEINRYITWPGQACAYKIGEIKIRELRERARAALGGKFDIKDFHSVVLTHGAVPLNLLETIVNDWIKETVNNHAPGIVG</sequence>
<dbReference type="Pfam" id="PF05960">
    <property type="entry name" value="DUF885"/>
    <property type="match status" value="1"/>
</dbReference>
<feature type="chain" id="PRO_5042877819" description="DUF885 domain-containing protein" evidence="1">
    <location>
        <begin position="27"/>
        <end position="609"/>
    </location>
</feature>
<evidence type="ECO:0008006" key="4">
    <source>
        <dbReference type="Google" id="ProtNLM"/>
    </source>
</evidence>
<feature type="signal peptide" evidence="1">
    <location>
        <begin position="1"/>
        <end position="26"/>
    </location>
</feature>
<proteinExistence type="predicted"/>
<evidence type="ECO:0000313" key="3">
    <source>
        <dbReference type="Proteomes" id="UP001347796"/>
    </source>
</evidence>
<dbReference type="EMBL" id="JAZGQO010000008">
    <property type="protein sequence ID" value="KAK6179313.1"/>
    <property type="molecule type" value="Genomic_DNA"/>
</dbReference>
<evidence type="ECO:0000313" key="2">
    <source>
        <dbReference type="EMBL" id="KAK6179313.1"/>
    </source>
</evidence>
<comment type="caution">
    <text evidence="2">The sequence shown here is derived from an EMBL/GenBank/DDBJ whole genome shotgun (WGS) entry which is preliminary data.</text>
</comment>
<keyword evidence="3" id="KW-1185">Reference proteome</keyword>
<organism evidence="2 3">
    <name type="scientific">Patella caerulea</name>
    <name type="common">Rayed Mediterranean limpet</name>
    <dbReference type="NCBI Taxonomy" id="87958"/>
    <lineage>
        <taxon>Eukaryota</taxon>
        <taxon>Metazoa</taxon>
        <taxon>Spiralia</taxon>
        <taxon>Lophotrochozoa</taxon>
        <taxon>Mollusca</taxon>
        <taxon>Gastropoda</taxon>
        <taxon>Patellogastropoda</taxon>
        <taxon>Patelloidea</taxon>
        <taxon>Patellidae</taxon>
        <taxon>Patella</taxon>
    </lineage>
</organism>
<protein>
    <recommendedName>
        <fullName evidence="4">DUF885 domain-containing protein</fullName>
    </recommendedName>
</protein>
<dbReference type="AlphaFoldDB" id="A0AAN8JP49"/>
<evidence type="ECO:0000256" key="1">
    <source>
        <dbReference type="SAM" id="SignalP"/>
    </source>
</evidence>
<dbReference type="PANTHER" id="PTHR33361">
    <property type="entry name" value="GLR0591 PROTEIN"/>
    <property type="match status" value="1"/>
</dbReference>
<accession>A0AAN8JP49</accession>
<dbReference type="Proteomes" id="UP001347796">
    <property type="component" value="Unassembled WGS sequence"/>
</dbReference>